<keyword evidence="3" id="KW-0808">Transferase</keyword>
<reference evidence="10" key="1">
    <citation type="journal article" date="2019" name="Int. J. Syst. Evol. Microbiol.">
        <title>The Global Catalogue of Microorganisms (GCM) 10K type strain sequencing project: providing services to taxonomists for standard genome sequencing and annotation.</title>
        <authorList>
            <consortium name="The Broad Institute Genomics Platform"/>
            <consortium name="The Broad Institute Genome Sequencing Center for Infectious Disease"/>
            <person name="Wu L."/>
            <person name="Ma J."/>
        </authorList>
    </citation>
    <scope>NUCLEOTIDE SEQUENCE [LARGE SCALE GENOMIC DNA]</scope>
    <source>
        <strain evidence="10">JCM 19015</strain>
    </source>
</reference>
<dbReference type="InterPro" id="IPR008271">
    <property type="entry name" value="Ser/Thr_kinase_AS"/>
</dbReference>
<dbReference type="Proteomes" id="UP001500121">
    <property type="component" value="Unassembled WGS sequence"/>
</dbReference>
<feature type="domain" description="Protein kinase" evidence="8">
    <location>
        <begin position="22"/>
        <end position="282"/>
    </location>
</feature>
<protein>
    <recommendedName>
        <fullName evidence="1">non-specific serine/threonine protein kinase</fullName>
        <ecNumber evidence="1">2.7.11.1</ecNumber>
    </recommendedName>
</protein>
<proteinExistence type="predicted"/>
<dbReference type="SUPFAM" id="SSF56112">
    <property type="entry name" value="Protein kinase-like (PK-like)"/>
    <property type="match status" value="1"/>
</dbReference>
<dbReference type="Pfam" id="PF00069">
    <property type="entry name" value="Pkinase"/>
    <property type="match status" value="1"/>
</dbReference>
<organism evidence="9 10">
    <name type="scientific">Amnibacterium soli</name>
    <dbReference type="NCBI Taxonomy" id="1282736"/>
    <lineage>
        <taxon>Bacteria</taxon>
        <taxon>Bacillati</taxon>
        <taxon>Actinomycetota</taxon>
        <taxon>Actinomycetes</taxon>
        <taxon>Micrococcales</taxon>
        <taxon>Microbacteriaceae</taxon>
        <taxon>Amnibacterium</taxon>
    </lineage>
</organism>
<dbReference type="EC" id="2.7.11.1" evidence="1"/>
<dbReference type="Gene3D" id="3.30.450.40">
    <property type="match status" value="1"/>
</dbReference>
<keyword evidence="4 7" id="KW-0547">Nucleotide-binding</keyword>
<dbReference type="PANTHER" id="PTHR43289">
    <property type="entry name" value="MITOGEN-ACTIVATED PROTEIN KINASE KINASE KINASE 20-RELATED"/>
    <property type="match status" value="1"/>
</dbReference>
<dbReference type="InterPro" id="IPR011009">
    <property type="entry name" value="Kinase-like_dom_sf"/>
</dbReference>
<dbReference type="RefSeq" id="WP_345478893.1">
    <property type="nucleotide sequence ID" value="NZ_BAABLP010000001.1"/>
</dbReference>
<evidence type="ECO:0000256" key="1">
    <source>
        <dbReference type="ARBA" id="ARBA00012513"/>
    </source>
</evidence>
<evidence type="ECO:0000256" key="6">
    <source>
        <dbReference type="ARBA" id="ARBA00022840"/>
    </source>
</evidence>
<dbReference type="SMART" id="SM00065">
    <property type="entry name" value="GAF"/>
    <property type="match status" value="1"/>
</dbReference>
<comment type="caution">
    <text evidence="9">The sequence shown here is derived from an EMBL/GenBank/DDBJ whole genome shotgun (WGS) entry which is preliminary data.</text>
</comment>
<evidence type="ECO:0000313" key="9">
    <source>
        <dbReference type="EMBL" id="GAA4734789.1"/>
    </source>
</evidence>
<dbReference type="Gene3D" id="3.30.200.20">
    <property type="entry name" value="Phosphorylase Kinase, domain 1"/>
    <property type="match status" value="1"/>
</dbReference>
<dbReference type="PROSITE" id="PS50011">
    <property type="entry name" value="PROTEIN_KINASE_DOM"/>
    <property type="match status" value="1"/>
</dbReference>
<dbReference type="PROSITE" id="PS00107">
    <property type="entry name" value="PROTEIN_KINASE_ATP"/>
    <property type="match status" value="1"/>
</dbReference>
<dbReference type="PANTHER" id="PTHR43289:SF6">
    <property type="entry name" value="SERINE_THREONINE-PROTEIN KINASE NEKL-3"/>
    <property type="match status" value="1"/>
</dbReference>
<evidence type="ECO:0000256" key="5">
    <source>
        <dbReference type="ARBA" id="ARBA00022777"/>
    </source>
</evidence>
<dbReference type="InterPro" id="IPR000719">
    <property type="entry name" value="Prot_kinase_dom"/>
</dbReference>
<dbReference type="EMBL" id="BAABLP010000001">
    <property type="protein sequence ID" value="GAA4734789.1"/>
    <property type="molecule type" value="Genomic_DNA"/>
</dbReference>
<evidence type="ECO:0000256" key="3">
    <source>
        <dbReference type="ARBA" id="ARBA00022679"/>
    </source>
</evidence>
<dbReference type="SUPFAM" id="SSF55781">
    <property type="entry name" value="GAF domain-like"/>
    <property type="match status" value="1"/>
</dbReference>
<gene>
    <name evidence="9" type="ORF">GCM10025783_00600</name>
</gene>
<keyword evidence="5" id="KW-0418">Kinase</keyword>
<name>A0ABP8YQU5_9MICO</name>
<dbReference type="SMART" id="SM00220">
    <property type="entry name" value="S_TKc"/>
    <property type="match status" value="1"/>
</dbReference>
<evidence type="ECO:0000313" key="10">
    <source>
        <dbReference type="Proteomes" id="UP001500121"/>
    </source>
</evidence>
<dbReference type="PROSITE" id="PS00108">
    <property type="entry name" value="PROTEIN_KINASE_ST"/>
    <property type="match status" value="1"/>
</dbReference>
<dbReference type="InterPro" id="IPR029016">
    <property type="entry name" value="GAF-like_dom_sf"/>
</dbReference>
<evidence type="ECO:0000256" key="7">
    <source>
        <dbReference type="PROSITE-ProRule" id="PRU10141"/>
    </source>
</evidence>
<evidence type="ECO:0000256" key="4">
    <source>
        <dbReference type="ARBA" id="ARBA00022741"/>
    </source>
</evidence>
<dbReference type="InterPro" id="IPR003018">
    <property type="entry name" value="GAF"/>
</dbReference>
<keyword evidence="10" id="KW-1185">Reference proteome</keyword>
<evidence type="ECO:0000259" key="8">
    <source>
        <dbReference type="PROSITE" id="PS50011"/>
    </source>
</evidence>
<dbReference type="CDD" id="cd14014">
    <property type="entry name" value="STKc_PknB_like"/>
    <property type="match status" value="1"/>
</dbReference>
<keyword evidence="2" id="KW-0723">Serine/threonine-protein kinase</keyword>
<sequence length="463" mass="49939">MPAEHRAASPEPRLPPAITQRYRLGEVIGRGGTSTVYAATDTLLGREVAVKVFAAKAVSEAELRVQQAEARLVARLNHHALVTLLDAGVDTSRPEAPQIYLVMERTPGVDLKRRLLQGPLPAKQVAYLGFDLAEGLHHVHEHGYLHRDVKPANVLLDDRGADTRLRGKLTDFGISSIIGSEQGEFTTGTAAYLGPEQVEGDDAVPATDVYSLGLVLLEAVTGRVEYTGSVIEAATARLERDPVVPPTVPEAIAVVLRGMLARRPDDRLTLPEVSVGLQNALIAELIRERSLDPALLAPDEAVRATAVHRFDVLGDAPDEAFHRVTYLAARLLRVPVAFVSMVDADRKVIRSARGLDGALQEVARNEALCAIPVATGRAVSVPDVRADARIAGNPILLHDEALTSYAAAPLVTYDGLAIGALGVFDRVRRDFDADELRDLAELAAVIMRELELRLAARRALIAR</sequence>
<dbReference type="Pfam" id="PF13185">
    <property type="entry name" value="GAF_2"/>
    <property type="match status" value="1"/>
</dbReference>
<evidence type="ECO:0000256" key="2">
    <source>
        <dbReference type="ARBA" id="ARBA00022527"/>
    </source>
</evidence>
<feature type="binding site" evidence="7">
    <location>
        <position position="56"/>
    </location>
    <ligand>
        <name>ATP</name>
        <dbReference type="ChEBI" id="CHEBI:30616"/>
    </ligand>
</feature>
<keyword evidence="6 7" id="KW-0067">ATP-binding</keyword>
<accession>A0ABP8YQU5</accession>
<dbReference type="Gene3D" id="1.10.510.10">
    <property type="entry name" value="Transferase(Phosphotransferase) domain 1"/>
    <property type="match status" value="1"/>
</dbReference>
<dbReference type="InterPro" id="IPR017441">
    <property type="entry name" value="Protein_kinase_ATP_BS"/>
</dbReference>